<feature type="region of interest" description="Disordered" evidence="1">
    <location>
        <begin position="231"/>
        <end position="251"/>
    </location>
</feature>
<dbReference type="SUPFAM" id="SSF159501">
    <property type="entry name" value="EreA/ChaN-like"/>
    <property type="match status" value="1"/>
</dbReference>
<name>A0AAU7U3F3_9GAMM</name>
<evidence type="ECO:0000313" key="2">
    <source>
        <dbReference type="EMBL" id="XBV47485.1"/>
    </source>
</evidence>
<accession>A0AAU7U3F3</accession>
<keyword evidence="2" id="KW-0614">Plasmid</keyword>
<sequence>MNHYSWYTAFNSLFSYSWAMEKDAEYHQAKTLVETALLINAISRCTGWHDENDCRALAKNVLMAFNFEDIDFAALTGSIVDVITSHPGKTIHELIDGPLTRRLRHNARADHKNKQRAFSYQSSPHPIALITELLLHFSGPFMMYGKASVEVSYKVKAMLADIDDDIRYLASSNPENLRLKEREINKQIKLMRCWQATLSAPGCTETLKRFHDAKEQLHDFRSLRRTALKKHQNIRRWDPSPNQASDSAASRHASSLLATATGVGSLMMQPVFSGGLPATGGLRPSGIWADLYRAGVWGAEKALTMFTSHPYSAVTAGYWLLNKAKHSLDRLTQPAGFHSLISEQSAPSYTAGLQANQGSADLVETAHQMHDLTGDILIHTENNLRLPHAEQIILPEKLSLRYARHVRSLQDNVTADSSYSMAATISAPVLAGSASEDSDEVTVELMNSEDEMATRLAGWLKSSVDEFQGNLNMDELTRFYQLIKSQKEPQFYKDYRDNINQLQLRLARILNLEDDRGMLISDFTTVFIHTQNPPQDFRANGGGDKGRRGITIDSQGRPRVIQPSVSSGSLWDFICTGVSDSVTGDGPDAKIFRDKTWLTMPGRNDQFSGEENILRLLKQIRKFDMGKQLRRWGAEYTGDGAKANRTGIWASLPQYNKKNFEIALFDAMRKGQITRLVFESLKRIRRENTSGLTSTIRWHQFYLFERPAAPRNSFEDAVEDVLAMPMRYIDCNGGMARPDQIAGWLLHVNGSSGSDYCSYIPGRIGREFMMHASQKEAERELTEEINNELEKKAITGHWIFNAISLETLHEFRMVFKDSAIDEENLNPLAKILYYFINSQKELSFAVKTTNSCNNSEYPFIDNVVFLNVERFKSPMNHIQTSREASLQIYYRRVLASVSETVEFITMPLPGKVSFPLRDWLFRILIVTNVITLPSDLAIDPPAALSTLTDILDLTIERKSQGYLSKQIKSRLKGWRVSADNRGQPAVWDPAASAVYTFSYMPSSALLSEDGIWRTADGEQYVYIDTSSGVRVSQVKCQDEHLVIIHSELNGVEPVLKRVSIDRWALDLDGHYSQDIMKLIRASVVNTAVSSLSDRQLELMMRSSDTTLEALMAYWRCDTLAPHALLVALRELRSRKVALEIGEYVSSGQLERLPEQAEPLVLARLASMFNVRVLVKDNDSGKEVIYIPNGGEAYTMFNIVRHGLWSYSWSEGSDEITDSSPFKIFAGREHRLLLKRPKVQKASAESIEQRAHKHIGRWFSAIDHQELVYDALINARRLPQEMNPHVRELMPQKVMASEPDRKSQLVRCIFNNLDIKEISRYSDVITASTRSEKGLKIAGEAWQHLTKLSDERRLTSARVILSEEASFGLTTDAENLFYSTLVALDSFPVDTAVMVSDAGKSGSGEFWGPPDAGRIIQIIRTRSAAGFNRYHATRPMADSEVNFKTINELERTFAQSFPDAESVIGDLHVHLMDRKKLLAPLYLNMVSPEDAPILQSFHPQPSLSESLTGPDSDNLYHSASGQSYIKTPNHYWPVKYLDKTFNTRVGQLYLIDLHSGGSAVAQAINVSGKWMVIDTAHYFTSEGHARRVIQRYAVSDPELLAELINNSWSEHNPAQLHWINGQSYVRHILTYPKKQSSEVVFNRVLKQHEGELEILKSDKTAGVNTGHFMFKVDNHWKLVAGLKGGMPVELNGKPDEYFMSNADAKLLYSFDGSALIPGAPALTIPEAEETRGRLYRIQYTLFQRAMKLVMMLERKPATWSYLTSVSGQLTVDDMIKQTYQHARGMIVGENHTSVSAKQFFYQYMAAFKAAGVSTIYLEGITTELWADDLHLYNAMPPGTPLPEALRTGLGIADRNYNHQSQSFNRVKLIETAHAYGIRIVGIDALASDIGMAVQSDYIERLILFNYLAANIIQHDQKEYPGNWVAFTGLAHTSEVNGTPGLSEILRVPSVRVSDQVQGDTRVTLGESFFIYFDEEESMIVRHDAHIRMTTGISLERHPPFLAQDEFFISPLGVISYRRSLQPDVIQTTPIIWHPGSGHFSLQDCPDAWGHVKGKRFRTTRDFIKAMEMDSMTFTNGPGVLHIGSSASSDQHKVKLESFL</sequence>
<dbReference type="Gene3D" id="3.40.50.11550">
    <property type="match status" value="1"/>
</dbReference>
<geneLocation type="plasmid" evidence="2">
    <name>plasmindB</name>
</geneLocation>
<evidence type="ECO:0000256" key="1">
    <source>
        <dbReference type="SAM" id="MobiDB-lite"/>
    </source>
</evidence>
<reference evidence="2" key="1">
    <citation type="submission" date="2024-06" db="EMBL/GenBank/DDBJ databases">
        <title>Multiomics insights into the TNT degradation mechanism by Pantoea sp. BJ2 isolated from an ammunition destruction site.</title>
        <authorList>
            <person name="Luo J."/>
        </authorList>
    </citation>
    <scope>NUCLEOTIDE SEQUENCE</scope>
    <source>
        <strain evidence="2">BJ2</strain>
        <plasmid evidence="2">plasmindB</plasmid>
    </source>
</reference>
<gene>
    <name evidence="2" type="ORF">AAF463_24485</name>
</gene>
<dbReference type="CDD" id="cd14729">
    <property type="entry name" value="RtxA-like"/>
    <property type="match status" value="1"/>
</dbReference>
<dbReference type="RefSeq" id="WP_350262514.1">
    <property type="nucleotide sequence ID" value="NZ_CP158294.1"/>
</dbReference>
<dbReference type="EMBL" id="CP158294">
    <property type="protein sequence ID" value="XBV47485.1"/>
    <property type="molecule type" value="Genomic_DNA"/>
</dbReference>
<organism evidence="2">
    <name type="scientific">Pantoea sp. BJ2</name>
    <dbReference type="NCBI Taxonomy" id="3141322"/>
    <lineage>
        <taxon>Bacteria</taxon>
        <taxon>Pseudomonadati</taxon>
        <taxon>Pseudomonadota</taxon>
        <taxon>Gammaproteobacteria</taxon>
        <taxon>Enterobacterales</taxon>
        <taxon>Erwiniaceae</taxon>
        <taxon>Pantoea</taxon>
    </lineage>
</organism>
<proteinExistence type="predicted"/>
<protein>
    <submittedName>
        <fullName evidence="2">Membrane-targeted effector domain-containing toxin</fullName>
    </submittedName>
</protein>